<keyword evidence="2" id="KW-1185">Reference proteome</keyword>
<dbReference type="EMBL" id="MAVT02001252">
    <property type="protein sequence ID" value="POS71486.1"/>
    <property type="molecule type" value="Genomic_DNA"/>
</dbReference>
<name>A0A2P5HML5_DIAHE</name>
<accession>A0A2P5HML5</accession>
<gene>
    <name evidence="1" type="ORF">DHEL01_v210121</name>
</gene>
<comment type="caution">
    <text evidence="1">The sequence shown here is derived from an EMBL/GenBank/DDBJ whole genome shotgun (WGS) entry which is preliminary data.</text>
</comment>
<reference evidence="1" key="1">
    <citation type="submission" date="2017-09" db="EMBL/GenBank/DDBJ databases">
        <title>Polyketide synthases of a Diaporthe helianthi virulent isolate.</title>
        <authorList>
            <person name="Baroncelli R."/>
        </authorList>
    </citation>
    <scope>NUCLEOTIDE SEQUENCE [LARGE SCALE GENOMIC DNA]</scope>
    <source>
        <strain evidence="1">7/96</strain>
    </source>
</reference>
<protein>
    <submittedName>
        <fullName evidence="1">Uncharacterized protein</fullName>
    </submittedName>
</protein>
<dbReference type="AlphaFoldDB" id="A0A2P5HML5"/>
<evidence type="ECO:0000313" key="2">
    <source>
        <dbReference type="Proteomes" id="UP000094444"/>
    </source>
</evidence>
<proteinExistence type="predicted"/>
<evidence type="ECO:0000313" key="1">
    <source>
        <dbReference type="EMBL" id="POS71486.1"/>
    </source>
</evidence>
<dbReference type="InParanoid" id="A0A2P5HML5"/>
<sequence length="236" mass="26023">MLNPQQPGSMTARHNLLPSHQWRHALSVTDRSTADLSLEPQSTLAMLQQQQMPGPWAHNPYKSTILFLDEPPASLPWTTTDAVDPEANSKAGVTASSQQQRTMYRDVFERLETPQTLSTVGQGTAQPDCLQSANVDSLDTAARPTPENRTWLQRMVANIGERLGSLSVRADAHLGAIISDSDDDSHATAKISSAQVLFIPPEGQAAHVEMIRGTIVDEMIWRTPLVLRITIRWTQV</sequence>
<dbReference type="Proteomes" id="UP000094444">
    <property type="component" value="Unassembled WGS sequence"/>
</dbReference>
<organism evidence="1 2">
    <name type="scientific">Diaporthe helianthi</name>
    <dbReference type="NCBI Taxonomy" id="158607"/>
    <lineage>
        <taxon>Eukaryota</taxon>
        <taxon>Fungi</taxon>
        <taxon>Dikarya</taxon>
        <taxon>Ascomycota</taxon>
        <taxon>Pezizomycotina</taxon>
        <taxon>Sordariomycetes</taxon>
        <taxon>Sordariomycetidae</taxon>
        <taxon>Diaporthales</taxon>
        <taxon>Diaporthaceae</taxon>
        <taxon>Diaporthe</taxon>
    </lineage>
</organism>